<accession>A0A0D3JB69</accession>
<dbReference type="KEGG" id="ehx:EMIHUDRAFT_241899"/>
<evidence type="ECO:0000313" key="2">
    <source>
        <dbReference type="EnsemblProtists" id="EOD20754"/>
    </source>
</evidence>
<keyword evidence="3" id="KW-1185">Reference proteome</keyword>
<feature type="chain" id="PRO_5044257183" evidence="1">
    <location>
        <begin position="17"/>
        <end position="226"/>
    </location>
</feature>
<dbReference type="Proteomes" id="UP000013827">
    <property type="component" value="Unassembled WGS sequence"/>
</dbReference>
<reference evidence="2" key="2">
    <citation type="submission" date="2024-10" db="UniProtKB">
        <authorList>
            <consortium name="EnsemblProtists"/>
        </authorList>
    </citation>
    <scope>IDENTIFICATION</scope>
</reference>
<evidence type="ECO:0000313" key="3">
    <source>
        <dbReference type="Proteomes" id="UP000013827"/>
    </source>
</evidence>
<dbReference type="RefSeq" id="XP_005773183.1">
    <property type="nucleotide sequence ID" value="XM_005773126.1"/>
</dbReference>
<dbReference type="AlphaFoldDB" id="A0A0D3JB69"/>
<organism evidence="2 3">
    <name type="scientific">Emiliania huxleyi (strain CCMP1516)</name>
    <dbReference type="NCBI Taxonomy" id="280463"/>
    <lineage>
        <taxon>Eukaryota</taxon>
        <taxon>Haptista</taxon>
        <taxon>Haptophyta</taxon>
        <taxon>Prymnesiophyceae</taxon>
        <taxon>Isochrysidales</taxon>
        <taxon>Noelaerhabdaceae</taxon>
        <taxon>Emiliania</taxon>
    </lineage>
</organism>
<evidence type="ECO:0000256" key="1">
    <source>
        <dbReference type="SAM" id="SignalP"/>
    </source>
</evidence>
<keyword evidence="1" id="KW-0732">Signal</keyword>
<sequence length="226" mass="24573">MCKRGLVCVLLAAASALPSDPEGWGQQGPDDILVPIAPEKESRSYEKEWYPGKHLSRPGWFPGKAVDEEVVKMLPDGDRDGTPDSIDQVQHRASPAAKHFMEHSALGMLIICTFEADEAVPGPVAAAKEAVLPASREVVCTLSVSSKPVTWLCGLLAAALVLVLFYPPRAYLRAADAARFRTNSASCVLRPAESPAAGEQFKAAVEDDRTRAPLRRVWLDELPFER</sequence>
<dbReference type="EnsemblProtists" id="EOD20754">
    <property type="protein sequence ID" value="EOD20754"/>
    <property type="gene ID" value="EMIHUDRAFT_241899"/>
</dbReference>
<name>A0A0D3JB69_EMIH1</name>
<protein>
    <submittedName>
        <fullName evidence="2">Uncharacterized protein</fullName>
    </submittedName>
</protein>
<dbReference type="PaxDb" id="2903-EOD20754"/>
<dbReference type="GeneID" id="17266299"/>
<feature type="signal peptide" evidence="1">
    <location>
        <begin position="1"/>
        <end position="16"/>
    </location>
</feature>
<dbReference type="HOGENOM" id="CLU_1226744_0_0_1"/>
<proteinExistence type="predicted"/>
<reference evidence="3" key="1">
    <citation type="journal article" date="2013" name="Nature">
        <title>Pan genome of the phytoplankton Emiliania underpins its global distribution.</title>
        <authorList>
            <person name="Read B.A."/>
            <person name="Kegel J."/>
            <person name="Klute M.J."/>
            <person name="Kuo A."/>
            <person name="Lefebvre S.C."/>
            <person name="Maumus F."/>
            <person name="Mayer C."/>
            <person name="Miller J."/>
            <person name="Monier A."/>
            <person name="Salamov A."/>
            <person name="Young J."/>
            <person name="Aguilar M."/>
            <person name="Claverie J.M."/>
            <person name="Frickenhaus S."/>
            <person name="Gonzalez K."/>
            <person name="Herman E.K."/>
            <person name="Lin Y.C."/>
            <person name="Napier J."/>
            <person name="Ogata H."/>
            <person name="Sarno A.F."/>
            <person name="Shmutz J."/>
            <person name="Schroeder D."/>
            <person name="de Vargas C."/>
            <person name="Verret F."/>
            <person name="von Dassow P."/>
            <person name="Valentin K."/>
            <person name="Van de Peer Y."/>
            <person name="Wheeler G."/>
            <person name="Dacks J.B."/>
            <person name="Delwiche C.F."/>
            <person name="Dyhrman S.T."/>
            <person name="Glockner G."/>
            <person name="John U."/>
            <person name="Richards T."/>
            <person name="Worden A.Z."/>
            <person name="Zhang X."/>
            <person name="Grigoriev I.V."/>
            <person name="Allen A.E."/>
            <person name="Bidle K."/>
            <person name="Borodovsky M."/>
            <person name="Bowler C."/>
            <person name="Brownlee C."/>
            <person name="Cock J.M."/>
            <person name="Elias M."/>
            <person name="Gladyshev V.N."/>
            <person name="Groth M."/>
            <person name="Guda C."/>
            <person name="Hadaegh A."/>
            <person name="Iglesias-Rodriguez M.D."/>
            <person name="Jenkins J."/>
            <person name="Jones B.M."/>
            <person name="Lawson T."/>
            <person name="Leese F."/>
            <person name="Lindquist E."/>
            <person name="Lobanov A."/>
            <person name="Lomsadze A."/>
            <person name="Malik S.B."/>
            <person name="Marsh M.E."/>
            <person name="Mackinder L."/>
            <person name="Mock T."/>
            <person name="Mueller-Roeber B."/>
            <person name="Pagarete A."/>
            <person name="Parker M."/>
            <person name="Probert I."/>
            <person name="Quesneville H."/>
            <person name="Raines C."/>
            <person name="Rensing S.A."/>
            <person name="Riano-Pachon D.M."/>
            <person name="Richier S."/>
            <person name="Rokitta S."/>
            <person name="Shiraiwa Y."/>
            <person name="Soanes D.M."/>
            <person name="van der Giezen M."/>
            <person name="Wahlund T.M."/>
            <person name="Williams B."/>
            <person name="Wilson W."/>
            <person name="Wolfe G."/>
            <person name="Wurch L.L."/>
        </authorList>
    </citation>
    <scope>NUCLEOTIDE SEQUENCE</scope>
</reference>